<name>A0A0F6YJY1_9BACT</name>
<dbReference type="Proteomes" id="UP000034883">
    <property type="component" value="Chromosome"/>
</dbReference>
<proteinExistence type="predicted"/>
<evidence type="ECO:0000313" key="2">
    <source>
        <dbReference type="EMBL" id="AKF07653.1"/>
    </source>
</evidence>
<keyword evidence="1" id="KW-0732">Signal</keyword>
<dbReference type="RefSeq" id="WP_053234884.1">
    <property type="nucleotide sequence ID" value="NZ_CP011125.1"/>
</dbReference>
<keyword evidence="3" id="KW-1185">Reference proteome</keyword>
<dbReference type="EMBL" id="CP011125">
    <property type="protein sequence ID" value="AKF07653.1"/>
    <property type="molecule type" value="Genomic_DNA"/>
</dbReference>
<reference evidence="2 3" key="1">
    <citation type="submission" date="2015-03" db="EMBL/GenBank/DDBJ databases">
        <title>Genome assembly of Sandaracinus amylolyticus DSM 53668.</title>
        <authorList>
            <person name="Sharma G."/>
            <person name="Subramanian S."/>
        </authorList>
    </citation>
    <scope>NUCLEOTIDE SEQUENCE [LARGE SCALE GENOMIC DNA]</scope>
    <source>
        <strain evidence="2 3">DSM 53668</strain>
    </source>
</reference>
<evidence type="ECO:0000256" key="1">
    <source>
        <dbReference type="SAM" id="SignalP"/>
    </source>
</evidence>
<evidence type="ECO:0008006" key="4">
    <source>
        <dbReference type="Google" id="ProtNLM"/>
    </source>
</evidence>
<organism evidence="2 3">
    <name type="scientific">Sandaracinus amylolyticus</name>
    <dbReference type="NCBI Taxonomy" id="927083"/>
    <lineage>
        <taxon>Bacteria</taxon>
        <taxon>Pseudomonadati</taxon>
        <taxon>Myxococcota</taxon>
        <taxon>Polyangia</taxon>
        <taxon>Polyangiales</taxon>
        <taxon>Sandaracinaceae</taxon>
        <taxon>Sandaracinus</taxon>
    </lineage>
</organism>
<feature type="signal peptide" evidence="1">
    <location>
        <begin position="1"/>
        <end position="30"/>
    </location>
</feature>
<evidence type="ECO:0000313" key="3">
    <source>
        <dbReference type="Proteomes" id="UP000034883"/>
    </source>
</evidence>
<dbReference type="KEGG" id="samy:DB32_004802"/>
<protein>
    <recommendedName>
        <fullName evidence="4">Outer membrane protein beta-barrel domain-containing protein</fullName>
    </recommendedName>
</protein>
<dbReference type="AlphaFoldDB" id="A0A0F6YJY1"/>
<accession>A0A0F6YJY1</accession>
<feature type="chain" id="PRO_5002512717" description="Outer membrane protein beta-barrel domain-containing protein" evidence="1">
    <location>
        <begin position="31"/>
        <end position="220"/>
    </location>
</feature>
<gene>
    <name evidence="2" type="ORF">DB32_004802</name>
</gene>
<sequence length="220" mass="23051">MNLSAPSRIDLRVACLALALAILPSAIARADEPDPEVSSEPAAATRDIWDRMIAVELIGGLDTPYGVFGGAIVISPIRHLALDVGGGVSRDGGRVAGGARLVLPHANGALGLRVGFAGGPLTWESAVPGHNVPGDEVHTRDGVQHQIWEFAGFVDASLSLEWRFDLGIYARLLFGVEHALTGPSACEERIDGEIVGACGTTTFQPTRTYVGLAVGYAFDI</sequence>